<protein>
    <submittedName>
        <fullName evidence="1">Uncharacterized protein</fullName>
    </submittedName>
</protein>
<keyword evidence="2" id="KW-1185">Reference proteome</keyword>
<reference evidence="1" key="1">
    <citation type="submission" date="2022-02" db="EMBL/GenBank/DDBJ databases">
        <title>Plant Genome Project.</title>
        <authorList>
            <person name="Zhang R.-G."/>
        </authorList>
    </citation>
    <scope>NUCLEOTIDE SEQUENCE</scope>
    <source>
        <strain evidence="1">AT1</strain>
    </source>
</reference>
<dbReference type="Proteomes" id="UP001062846">
    <property type="component" value="Chromosome 13"/>
</dbReference>
<name>A0ACC0L5C1_RHOML</name>
<comment type="caution">
    <text evidence="1">The sequence shown here is derived from an EMBL/GenBank/DDBJ whole genome shotgun (WGS) entry which is preliminary data.</text>
</comment>
<sequence>MTLIVAPDLLPVAKENCPKISRTWPFPLTGNAGEKEESFALSSSSPTKGFNLFGKIAFGTSHRGNQFEYGKLKDIIDNAMTLLSGFSASIFFWVSDLLSIWSRGCSGSWRVQIIFLVCVCGYFHNEKVLEEHLDPARPKPQHEDITDVMLGLAKDRTTVIHLAKDHMKAILLKIDMGEEFGLNIWKKLALKLVPVKYNWED</sequence>
<dbReference type="EMBL" id="CM046400">
    <property type="protein sequence ID" value="KAI8523446.1"/>
    <property type="molecule type" value="Genomic_DNA"/>
</dbReference>
<proteinExistence type="predicted"/>
<evidence type="ECO:0000313" key="2">
    <source>
        <dbReference type="Proteomes" id="UP001062846"/>
    </source>
</evidence>
<accession>A0ACC0L5C1</accession>
<evidence type="ECO:0000313" key="1">
    <source>
        <dbReference type="EMBL" id="KAI8523446.1"/>
    </source>
</evidence>
<organism evidence="1 2">
    <name type="scientific">Rhododendron molle</name>
    <name type="common">Chinese azalea</name>
    <name type="synonym">Azalea mollis</name>
    <dbReference type="NCBI Taxonomy" id="49168"/>
    <lineage>
        <taxon>Eukaryota</taxon>
        <taxon>Viridiplantae</taxon>
        <taxon>Streptophyta</taxon>
        <taxon>Embryophyta</taxon>
        <taxon>Tracheophyta</taxon>
        <taxon>Spermatophyta</taxon>
        <taxon>Magnoliopsida</taxon>
        <taxon>eudicotyledons</taxon>
        <taxon>Gunneridae</taxon>
        <taxon>Pentapetalae</taxon>
        <taxon>asterids</taxon>
        <taxon>Ericales</taxon>
        <taxon>Ericaceae</taxon>
        <taxon>Ericoideae</taxon>
        <taxon>Rhodoreae</taxon>
        <taxon>Rhododendron</taxon>
    </lineage>
</organism>
<gene>
    <name evidence="1" type="ORF">RHMOL_Rhmol13G0074200</name>
</gene>